<comment type="caution">
    <text evidence="2">The sequence shown here is derived from an EMBL/GenBank/DDBJ whole genome shotgun (WGS) entry which is preliminary data.</text>
</comment>
<dbReference type="PANTHER" id="PTHR21549:SF0">
    <property type="entry name" value="COILED-COIL DOMAIN-CONTAINING PROTEIN 112"/>
    <property type="match status" value="1"/>
</dbReference>
<organism evidence="2 3">
    <name type="scientific">Danaus plexippus plexippus</name>
    <dbReference type="NCBI Taxonomy" id="278856"/>
    <lineage>
        <taxon>Eukaryota</taxon>
        <taxon>Metazoa</taxon>
        <taxon>Ecdysozoa</taxon>
        <taxon>Arthropoda</taxon>
        <taxon>Hexapoda</taxon>
        <taxon>Insecta</taxon>
        <taxon>Pterygota</taxon>
        <taxon>Neoptera</taxon>
        <taxon>Endopterygota</taxon>
        <taxon>Lepidoptera</taxon>
        <taxon>Glossata</taxon>
        <taxon>Ditrysia</taxon>
        <taxon>Papilionoidea</taxon>
        <taxon>Nymphalidae</taxon>
        <taxon>Danainae</taxon>
        <taxon>Danaini</taxon>
        <taxon>Danaina</taxon>
        <taxon>Danaus</taxon>
        <taxon>Danaus</taxon>
    </lineage>
</organism>
<dbReference type="AlphaFoldDB" id="A0A212EPM7"/>
<gene>
    <name evidence="2" type="ORF">KGM_214013</name>
</gene>
<dbReference type="KEGG" id="dpl:KGM_214013"/>
<accession>A0A212EPM7</accession>
<evidence type="ECO:0008006" key="4">
    <source>
        <dbReference type="Google" id="ProtNLM"/>
    </source>
</evidence>
<proteinExistence type="predicted"/>
<sequence length="207" mass="24598">MDIQINNEACSGDDFRAHIDDLKRDITQLESKIKSFKQYIRSELRTLQFEENVIKEKDIVSTVKERKFKRHNGVNLNQYNEIVTSPVRAIINSPFKCSEVQEFQAFMKSSQNKYGGWNEYNHNVFTKIWKKYFNDLLITSNNIEQTSTFDDFKNEVSAKIPDSNPNDIVSHGKWYSEYLHLKKRQEIALNRWKENKKKIKQPLRENV</sequence>
<evidence type="ECO:0000256" key="1">
    <source>
        <dbReference type="ARBA" id="ARBA00023054"/>
    </source>
</evidence>
<dbReference type="Proteomes" id="UP000007151">
    <property type="component" value="Unassembled WGS sequence"/>
</dbReference>
<dbReference type="InParanoid" id="A0A212EPM7"/>
<keyword evidence="1" id="KW-0175">Coiled coil</keyword>
<reference evidence="2 3" key="1">
    <citation type="journal article" date="2011" name="Cell">
        <title>The monarch butterfly genome yields insights into long-distance migration.</title>
        <authorList>
            <person name="Zhan S."/>
            <person name="Merlin C."/>
            <person name="Boore J.L."/>
            <person name="Reppert S.M."/>
        </authorList>
    </citation>
    <scope>NUCLEOTIDE SEQUENCE [LARGE SCALE GENOMIC DNA]</scope>
    <source>
        <strain evidence="2">F-2</strain>
    </source>
</reference>
<keyword evidence="3" id="KW-1185">Reference proteome</keyword>
<protein>
    <recommendedName>
        <fullName evidence="4">Coiled-coil domain-containing protein 112-like</fullName>
    </recommendedName>
</protein>
<evidence type="ECO:0000313" key="3">
    <source>
        <dbReference type="Proteomes" id="UP000007151"/>
    </source>
</evidence>
<dbReference type="EMBL" id="AGBW02013432">
    <property type="protein sequence ID" value="OWR43450.1"/>
    <property type="molecule type" value="Genomic_DNA"/>
</dbReference>
<dbReference type="InterPro" id="IPR039902">
    <property type="entry name" value="CCDC148/CCDC112"/>
</dbReference>
<name>A0A212EPM7_DANPL</name>
<dbReference type="PANTHER" id="PTHR21549">
    <property type="entry name" value="MUTATED IN BLADDER CANCER 1"/>
    <property type="match status" value="1"/>
</dbReference>
<evidence type="ECO:0000313" key="2">
    <source>
        <dbReference type="EMBL" id="OWR43450.1"/>
    </source>
</evidence>